<dbReference type="EMBL" id="ADVG01000002">
    <property type="protein sequence ID" value="EFH86740.1"/>
    <property type="molecule type" value="Genomic_DNA"/>
</dbReference>
<dbReference type="OrthoDB" id="3034217at2"/>
<evidence type="ECO:0000259" key="3">
    <source>
        <dbReference type="Pfam" id="PF02541"/>
    </source>
</evidence>
<name>D6TLU0_KTERA</name>
<dbReference type="Gene3D" id="3.30.420.150">
    <property type="entry name" value="Exopolyphosphatase. Domain 2"/>
    <property type="match status" value="1"/>
</dbReference>
<comment type="similarity">
    <text evidence="1">Belongs to the GppA/Ppx family.</text>
</comment>
<dbReference type="PANTHER" id="PTHR30005:SF0">
    <property type="entry name" value="RETROGRADE REGULATION PROTEIN 2"/>
    <property type="match status" value="1"/>
</dbReference>
<dbReference type="Proteomes" id="UP000004508">
    <property type="component" value="Unassembled WGS sequence"/>
</dbReference>
<feature type="coiled-coil region" evidence="2">
    <location>
        <begin position="415"/>
        <end position="442"/>
    </location>
</feature>
<proteinExistence type="inferred from homology"/>
<dbReference type="Gene3D" id="1.40.20.10">
    <property type="entry name" value="CHAD domain"/>
    <property type="match status" value="1"/>
</dbReference>
<dbReference type="RefSeq" id="WP_007911302.1">
    <property type="nucleotide sequence ID" value="NZ_ADVG01000002.1"/>
</dbReference>
<organism evidence="5 6">
    <name type="scientific">Ktedonobacter racemifer DSM 44963</name>
    <dbReference type="NCBI Taxonomy" id="485913"/>
    <lineage>
        <taxon>Bacteria</taxon>
        <taxon>Bacillati</taxon>
        <taxon>Chloroflexota</taxon>
        <taxon>Ktedonobacteria</taxon>
        <taxon>Ktedonobacterales</taxon>
        <taxon>Ktedonobacteraceae</taxon>
        <taxon>Ktedonobacter</taxon>
    </lineage>
</organism>
<dbReference type="InterPro" id="IPR007899">
    <property type="entry name" value="CHAD_dom"/>
</dbReference>
<protein>
    <submittedName>
        <fullName evidence="5">Ppx/GppA phosphatase</fullName>
    </submittedName>
</protein>
<feature type="domain" description="CHAD" evidence="4">
    <location>
        <begin position="349"/>
        <end position="478"/>
    </location>
</feature>
<dbReference type="Pfam" id="PF05235">
    <property type="entry name" value="CHAD"/>
    <property type="match status" value="1"/>
</dbReference>
<evidence type="ECO:0000259" key="4">
    <source>
        <dbReference type="Pfam" id="PF05235"/>
    </source>
</evidence>
<dbReference type="InterPro" id="IPR003695">
    <property type="entry name" value="Ppx_GppA_N"/>
</dbReference>
<keyword evidence="6" id="KW-1185">Reference proteome</keyword>
<comment type="caution">
    <text evidence="5">The sequence shown here is derived from an EMBL/GenBank/DDBJ whole genome shotgun (WGS) entry which is preliminary data.</text>
</comment>
<dbReference type="InterPro" id="IPR038186">
    <property type="entry name" value="CHAD_dom_sf"/>
</dbReference>
<dbReference type="InParanoid" id="D6TLU0"/>
<evidence type="ECO:0000256" key="2">
    <source>
        <dbReference type="SAM" id="Coils"/>
    </source>
</evidence>
<dbReference type="PANTHER" id="PTHR30005">
    <property type="entry name" value="EXOPOLYPHOSPHATASE"/>
    <property type="match status" value="1"/>
</dbReference>
<dbReference type="GO" id="GO:0016462">
    <property type="term" value="F:pyrophosphatase activity"/>
    <property type="evidence" value="ECO:0007669"/>
    <property type="project" value="TreeGrafter"/>
</dbReference>
<accession>D6TLU0</accession>
<dbReference type="STRING" id="485913.Krac_8053"/>
<keyword evidence="2" id="KW-0175">Coiled coil</keyword>
<feature type="domain" description="Ppx/GppA phosphatase N-terminal" evidence="3">
    <location>
        <begin position="24"/>
        <end position="305"/>
    </location>
</feature>
<dbReference type="Gene3D" id="3.30.420.40">
    <property type="match status" value="1"/>
</dbReference>
<reference evidence="5 6" key="1">
    <citation type="journal article" date="2011" name="Stand. Genomic Sci.">
        <title>Non-contiguous finished genome sequence and contextual data of the filamentous soil bacterium Ktedonobacter racemifer type strain (SOSP1-21).</title>
        <authorList>
            <person name="Chang Y.J."/>
            <person name="Land M."/>
            <person name="Hauser L."/>
            <person name="Chertkov O."/>
            <person name="Del Rio T.G."/>
            <person name="Nolan M."/>
            <person name="Copeland A."/>
            <person name="Tice H."/>
            <person name="Cheng J.F."/>
            <person name="Lucas S."/>
            <person name="Han C."/>
            <person name="Goodwin L."/>
            <person name="Pitluck S."/>
            <person name="Ivanova N."/>
            <person name="Ovchinikova G."/>
            <person name="Pati A."/>
            <person name="Chen A."/>
            <person name="Palaniappan K."/>
            <person name="Mavromatis K."/>
            <person name="Liolios K."/>
            <person name="Brettin T."/>
            <person name="Fiebig A."/>
            <person name="Rohde M."/>
            <person name="Abt B."/>
            <person name="Goker M."/>
            <person name="Detter J.C."/>
            <person name="Woyke T."/>
            <person name="Bristow J."/>
            <person name="Eisen J.A."/>
            <person name="Markowitz V."/>
            <person name="Hugenholtz P."/>
            <person name="Kyrpides N.C."/>
            <person name="Klenk H.P."/>
            <person name="Lapidus A."/>
        </authorList>
    </citation>
    <scope>NUCLEOTIDE SEQUENCE [LARGE SCALE GENOMIC DNA]</scope>
    <source>
        <strain evidence="6">DSM 44963</strain>
    </source>
</reference>
<dbReference type="eggNOG" id="COG0248">
    <property type="taxonomic scope" value="Bacteria"/>
</dbReference>
<dbReference type="InterPro" id="IPR050273">
    <property type="entry name" value="GppA/Ppx_hydrolase"/>
</dbReference>
<dbReference type="CDD" id="cd24054">
    <property type="entry name" value="ASKHA_NBD_AaPPX-GppA_MtPPX2-like"/>
    <property type="match status" value="1"/>
</dbReference>
<dbReference type="Pfam" id="PF02541">
    <property type="entry name" value="Ppx-GppA"/>
    <property type="match status" value="1"/>
</dbReference>
<evidence type="ECO:0000313" key="5">
    <source>
        <dbReference type="EMBL" id="EFH86740.1"/>
    </source>
</evidence>
<dbReference type="AlphaFoldDB" id="D6TLU0"/>
<dbReference type="InterPro" id="IPR043129">
    <property type="entry name" value="ATPase_NBD"/>
</dbReference>
<evidence type="ECO:0000313" key="6">
    <source>
        <dbReference type="Proteomes" id="UP000004508"/>
    </source>
</evidence>
<dbReference type="SUPFAM" id="SSF53067">
    <property type="entry name" value="Actin-like ATPase domain"/>
    <property type="match status" value="2"/>
</dbReference>
<sequence>MQETRTAPVRAAIDIGSNTLQLLIARCQGDSLDILVDEEEMVRLGKDVNVHGEISPQKREEVIGILQRYKALVVEHQVESIFVVATEATRKARNSQQFLNAIERAVGVKTQVIGGEVEAMLTFYGASYEYYRQQGAPDPLVVMDLGGGSTELINAQRGKVKWLTSLPVGSGWLHDRYMPSDPPTEDERDLAQVFLKTYMNGTRQKSRPETLIITGGSAKALLKMARAALELGDEVQRLSFMDVVRCDGLLSSLSAAEVARRYGIDEKRAAVLPAGATIIQAMMTRLQLCEIRISTHGIREGVLLAYARHGDDWLATLEAHGESAGSKKSTSTGAEMVTETFAETGRRLLSEGASKMGGWRAEVLKNEDVEAVHKMRVASRRLRAILDAYEDVCEPKSFKEVYSWTRELADMLGQARDTDVMMQKLQQRMEEAEEEEKEGLNWFIARLHVYRDEHQFVLARYLKNLDEQKFLRLIDACLPKEGMRHG</sequence>
<evidence type="ECO:0000256" key="1">
    <source>
        <dbReference type="ARBA" id="ARBA00007125"/>
    </source>
</evidence>
<gene>
    <name evidence="5" type="ORF">Krac_8053</name>
</gene>